<protein>
    <submittedName>
        <fullName evidence="1">Uncharacterized protein</fullName>
    </submittedName>
</protein>
<evidence type="ECO:0000313" key="1">
    <source>
        <dbReference type="EMBL" id="GMR31296.1"/>
    </source>
</evidence>
<dbReference type="EMBL" id="BTRK01000001">
    <property type="protein sequence ID" value="GMR31296.1"/>
    <property type="molecule type" value="Genomic_DNA"/>
</dbReference>
<reference evidence="2" key="1">
    <citation type="submission" date="2022-10" db="EMBL/GenBank/DDBJ databases">
        <title>Genome assembly of Pristionchus species.</title>
        <authorList>
            <person name="Yoshida K."/>
            <person name="Sommer R.J."/>
        </authorList>
    </citation>
    <scope>NUCLEOTIDE SEQUENCE [LARGE SCALE GENOMIC DNA]</scope>
    <source>
        <strain evidence="2">RS5460</strain>
    </source>
</reference>
<accession>A0AAN5C7G3</accession>
<name>A0AAN5C7G3_9BILA</name>
<gene>
    <name evidence="1" type="ORF">PMAYCL1PPCAC_01491</name>
</gene>
<feature type="non-terminal residue" evidence="1">
    <location>
        <position position="115"/>
    </location>
</feature>
<feature type="non-terminal residue" evidence="1">
    <location>
        <position position="1"/>
    </location>
</feature>
<dbReference type="Proteomes" id="UP001328107">
    <property type="component" value="Unassembled WGS sequence"/>
</dbReference>
<keyword evidence="2" id="KW-1185">Reference proteome</keyword>
<organism evidence="1 2">
    <name type="scientific">Pristionchus mayeri</name>
    <dbReference type="NCBI Taxonomy" id="1317129"/>
    <lineage>
        <taxon>Eukaryota</taxon>
        <taxon>Metazoa</taxon>
        <taxon>Ecdysozoa</taxon>
        <taxon>Nematoda</taxon>
        <taxon>Chromadorea</taxon>
        <taxon>Rhabditida</taxon>
        <taxon>Rhabditina</taxon>
        <taxon>Diplogasteromorpha</taxon>
        <taxon>Diplogasteroidea</taxon>
        <taxon>Neodiplogasteridae</taxon>
        <taxon>Pristionchus</taxon>
    </lineage>
</organism>
<sequence length="115" mass="13242">KLQYHTRSVRTWCLHLKVKHSTTPTLAGCLLRCECGNESFSHRHCYECEIANFTVIMSPLTPQCIMCEKYPKTACGYMAHFEKHHKSSLKANGIYLLCLCGMKYSSVNDQKKHDK</sequence>
<dbReference type="AlphaFoldDB" id="A0AAN5C7G3"/>
<proteinExistence type="predicted"/>
<comment type="caution">
    <text evidence="1">The sequence shown here is derived from an EMBL/GenBank/DDBJ whole genome shotgun (WGS) entry which is preliminary data.</text>
</comment>
<evidence type="ECO:0000313" key="2">
    <source>
        <dbReference type="Proteomes" id="UP001328107"/>
    </source>
</evidence>